<dbReference type="Pfam" id="PF01928">
    <property type="entry name" value="CYTH"/>
    <property type="match status" value="1"/>
</dbReference>
<evidence type="ECO:0000259" key="1">
    <source>
        <dbReference type="PROSITE" id="PS51707"/>
    </source>
</evidence>
<dbReference type="AlphaFoldDB" id="A0A6F8YT95"/>
<name>A0A6F8YT95_9ACTN</name>
<proteinExistence type="predicted"/>
<accession>A0A6F8YT95</accession>
<dbReference type="InterPro" id="IPR033469">
    <property type="entry name" value="CYTH-like_dom_sf"/>
</dbReference>
<dbReference type="Proteomes" id="UP000503011">
    <property type="component" value="Chromosome"/>
</dbReference>
<reference evidence="2 3" key="2">
    <citation type="submission" date="2020-03" db="EMBL/GenBank/DDBJ databases">
        <authorList>
            <person name="Ichikawa N."/>
            <person name="Kimura A."/>
            <person name="Kitahashi Y."/>
            <person name="Uohara A."/>
        </authorList>
    </citation>
    <scope>NUCLEOTIDE SEQUENCE [LARGE SCALE GENOMIC DNA]</scope>
    <source>
        <strain evidence="2 3">NBRC 105367</strain>
    </source>
</reference>
<dbReference type="SUPFAM" id="SSF55154">
    <property type="entry name" value="CYTH-like phosphatases"/>
    <property type="match status" value="1"/>
</dbReference>
<sequence>MHAYEGWQNVSSKLPMKIGERGPAGVFVAVDDGRCEAVAPVLRPNTISLSSCGWSQRLSASVPGASHCRRTGRALRSAGRRLIGSTRVAGQVREIEVKYRVFDLAVLEAALRVRGVVLSRAVRQDDQAYAERGWRYGMSKLGVAFARLRTQDGRHLFTLKRPVDNEMACLEFETEVADREQMHEAIQQMGFYPTVRIVKTRRTAHLEDLALCVDEVEHAGTFFEVEKVIGPGRPGHAVQAELHTFADSLGVELERTTDTYDSVVRAALSTA</sequence>
<dbReference type="PANTHER" id="PTHR21028">
    <property type="entry name" value="SI:CH211-156B7.4"/>
    <property type="match status" value="1"/>
</dbReference>
<evidence type="ECO:0000313" key="3">
    <source>
        <dbReference type="Proteomes" id="UP000503011"/>
    </source>
</evidence>
<dbReference type="EMBL" id="AP022871">
    <property type="protein sequence ID" value="BCB89276.1"/>
    <property type="molecule type" value="Genomic_DNA"/>
</dbReference>
<dbReference type="InterPro" id="IPR008173">
    <property type="entry name" value="Adenylyl_cyclase_CyaB"/>
</dbReference>
<dbReference type="InterPro" id="IPR023577">
    <property type="entry name" value="CYTH_domain"/>
</dbReference>
<protein>
    <recommendedName>
        <fullName evidence="1">CYTH domain-containing protein</fullName>
    </recommendedName>
</protein>
<dbReference type="PANTHER" id="PTHR21028:SF2">
    <property type="entry name" value="CYTH DOMAIN-CONTAINING PROTEIN"/>
    <property type="match status" value="1"/>
</dbReference>
<keyword evidence="3" id="KW-1185">Reference proteome</keyword>
<dbReference type="PROSITE" id="PS51707">
    <property type="entry name" value="CYTH"/>
    <property type="match status" value="1"/>
</dbReference>
<dbReference type="RefSeq" id="WP_232075274.1">
    <property type="nucleotide sequence ID" value="NZ_AP022871.1"/>
</dbReference>
<evidence type="ECO:0000313" key="2">
    <source>
        <dbReference type="EMBL" id="BCB89276.1"/>
    </source>
</evidence>
<organism evidence="2 3">
    <name type="scientific">Phytohabitans suffuscus</name>
    <dbReference type="NCBI Taxonomy" id="624315"/>
    <lineage>
        <taxon>Bacteria</taxon>
        <taxon>Bacillati</taxon>
        <taxon>Actinomycetota</taxon>
        <taxon>Actinomycetes</taxon>
        <taxon>Micromonosporales</taxon>
        <taxon>Micromonosporaceae</taxon>
    </lineage>
</organism>
<feature type="domain" description="CYTH" evidence="1">
    <location>
        <begin position="92"/>
        <end position="266"/>
    </location>
</feature>
<gene>
    <name evidence="2" type="ORF">Psuf_065890</name>
</gene>
<dbReference type="CDD" id="cd07890">
    <property type="entry name" value="CYTH-like_AC_IV-like"/>
    <property type="match status" value="1"/>
</dbReference>
<dbReference type="KEGG" id="psuu:Psuf_065890"/>
<reference evidence="2 3" key="1">
    <citation type="submission" date="2020-03" db="EMBL/GenBank/DDBJ databases">
        <title>Whole genome shotgun sequence of Phytohabitans suffuscus NBRC 105367.</title>
        <authorList>
            <person name="Komaki H."/>
            <person name="Tamura T."/>
        </authorList>
    </citation>
    <scope>NUCLEOTIDE SEQUENCE [LARGE SCALE GENOMIC DNA]</scope>
    <source>
        <strain evidence="2 3">NBRC 105367</strain>
    </source>
</reference>
<dbReference type="Gene3D" id="2.40.320.10">
    <property type="entry name" value="Hypothetical Protein Pfu-838710-001"/>
    <property type="match status" value="1"/>
</dbReference>